<sequence>MKIGVLSRHPVQKPRQNLMPAQHRDILADARQFGIGEIGMQRPVTDRMHADHAASAA</sequence>
<protein>
    <submittedName>
        <fullName evidence="1">Uncharacterized protein</fullName>
    </submittedName>
</protein>
<reference evidence="1 2" key="1">
    <citation type="submission" date="2020-08" db="EMBL/GenBank/DDBJ databases">
        <title>Genomic Encyclopedia of Type Strains, Phase IV (KMG-IV): sequencing the most valuable type-strain genomes for metagenomic binning, comparative biology and taxonomic classification.</title>
        <authorList>
            <person name="Goeker M."/>
        </authorList>
    </citation>
    <scope>NUCLEOTIDE SEQUENCE [LARGE SCALE GENOMIC DNA]</scope>
    <source>
        <strain evidence="1 2">DSM 27057</strain>
    </source>
</reference>
<proteinExistence type="predicted"/>
<name>A0A7W6CM11_9SPHN</name>
<dbReference type="EMBL" id="JACIDX010000012">
    <property type="protein sequence ID" value="MBB3956210.1"/>
    <property type="molecule type" value="Genomic_DNA"/>
</dbReference>
<dbReference type="Proteomes" id="UP000548867">
    <property type="component" value="Unassembled WGS sequence"/>
</dbReference>
<organism evidence="1 2">
    <name type="scientific">Novosphingobium sediminicola</name>
    <dbReference type="NCBI Taxonomy" id="563162"/>
    <lineage>
        <taxon>Bacteria</taxon>
        <taxon>Pseudomonadati</taxon>
        <taxon>Pseudomonadota</taxon>
        <taxon>Alphaproteobacteria</taxon>
        <taxon>Sphingomonadales</taxon>
        <taxon>Sphingomonadaceae</taxon>
        <taxon>Novosphingobium</taxon>
    </lineage>
</organism>
<keyword evidence="2" id="KW-1185">Reference proteome</keyword>
<comment type="caution">
    <text evidence="1">The sequence shown here is derived from an EMBL/GenBank/DDBJ whole genome shotgun (WGS) entry which is preliminary data.</text>
</comment>
<evidence type="ECO:0000313" key="2">
    <source>
        <dbReference type="Proteomes" id="UP000548867"/>
    </source>
</evidence>
<evidence type="ECO:0000313" key="1">
    <source>
        <dbReference type="EMBL" id="MBB3956210.1"/>
    </source>
</evidence>
<gene>
    <name evidence="1" type="ORF">GGR38_003168</name>
</gene>
<dbReference type="AlphaFoldDB" id="A0A7W6CM11"/>
<accession>A0A7W6CM11</accession>